<proteinExistence type="predicted"/>
<accession>A0A8S1NCS8</accession>
<reference evidence="1" key="1">
    <citation type="submission" date="2021-01" db="EMBL/GenBank/DDBJ databases">
        <authorList>
            <consortium name="Genoscope - CEA"/>
            <person name="William W."/>
        </authorList>
    </citation>
    <scope>NUCLEOTIDE SEQUENCE</scope>
</reference>
<dbReference type="EMBL" id="CAJJDM010000085">
    <property type="protein sequence ID" value="CAD8089069.1"/>
    <property type="molecule type" value="Genomic_DNA"/>
</dbReference>
<name>A0A8S1NCS8_PARPR</name>
<evidence type="ECO:0000313" key="2">
    <source>
        <dbReference type="Proteomes" id="UP000688137"/>
    </source>
</evidence>
<keyword evidence="2" id="KW-1185">Reference proteome</keyword>
<evidence type="ECO:0000313" key="1">
    <source>
        <dbReference type="EMBL" id="CAD8089069.1"/>
    </source>
</evidence>
<comment type="caution">
    <text evidence="1">The sequence shown here is derived from an EMBL/GenBank/DDBJ whole genome shotgun (WGS) entry which is preliminary data.</text>
</comment>
<organism evidence="1 2">
    <name type="scientific">Paramecium primaurelia</name>
    <dbReference type="NCBI Taxonomy" id="5886"/>
    <lineage>
        <taxon>Eukaryota</taxon>
        <taxon>Sar</taxon>
        <taxon>Alveolata</taxon>
        <taxon>Ciliophora</taxon>
        <taxon>Intramacronucleata</taxon>
        <taxon>Oligohymenophorea</taxon>
        <taxon>Peniculida</taxon>
        <taxon>Parameciidae</taxon>
        <taxon>Paramecium</taxon>
    </lineage>
</organism>
<dbReference type="AlphaFoldDB" id="A0A8S1NCS8"/>
<dbReference type="Proteomes" id="UP000688137">
    <property type="component" value="Unassembled WGS sequence"/>
</dbReference>
<gene>
    <name evidence="1" type="ORF">PPRIM_AZ9-3.1.T0820215</name>
</gene>
<sequence length="46" mass="5735">MKRLYQKLIIKNKRSQRVEKADNKEKMRIQKKTKKEIKWLGMYDLP</sequence>
<protein>
    <submittedName>
        <fullName evidence="1">Uncharacterized protein</fullName>
    </submittedName>
</protein>